<keyword evidence="5" id="KW-0325">Glycoprotein</keyword>
<dbReference type="EMBL" id="CAXAMN010028805">
    <property type="protein sequence ID" value="CAK9117732.1"/>
    <property type="molecule type" value="Genomic_DNA"/>
</dbReference>
<evidence type="ECO:0000313" key="8">
    <source>
        <dbReference type="Proteomes" id="UP001642484"/>
    </source>
</evidence>
<feature type="domain" description="Prenylcysteine lyase" evidence="6">
    <location>
        <begin position="43"/>
        <end position="260"/>
    </location>
</feature>
<name>A0ABP0SZ54_9DINO</name>
<dbReference type="InterPro" id="IPR017046">
    <property type="entry name" value="Prenylcysteine_Oxase1"/>
</dbReference>
<evidence type="ECO:0000256" key="2">
    <source>
        <dbReference type="ARBA" id="ARBA00022630"/>
    </source>
</evidence>
<evidence type="ECO:0000256" key="4">
    <source>
        <dbReference type="ARBA" id="ARBA00023002"/>
    </source>
</evidence>
<evidence type="ECO:0000256" key="1">
    <source>
        <dbReference type="ARBA" id="ARBA00001974"/>
    </source>
</evidence>
<comment type="cofactor">
    <cofactor evidence="1">
        <name>FAD</name>
        <dbReference type="ChEBI" id="CHEBI:57692"/>
    </cofactor>
</comment>
<dbReference type="Proteomes" id="UP001642484">
    <property type="component" value="Unassembled WGS sequence"/>
</dbReference>
<gene>
    <name evidence="7" type="ORF">CCMP2556_LOCUS54991</name>
</gene>
<dbReference type="PANTHER" id="PTHR15944">
    <property type="entry name" value="FARNESYLCYSTEINE LYASE"/>
    <property type="match status" value="1"/>
</dbReference>
<dbReference type="Pfam" id="PF07156">
    <property type="entry name" value="Prenylcys_lyase"/>
    <property type="match status" value="1"/>
</dbReference>
<proteinExistence type="predicted"/>
<protein>
    <recommendedName>
        <fullName evidence="6">Prenylcysteine lyase domain-containing protein</fullName>
    </recommendedName>
</protein>
<evidence type="ECO:0000313" key="7">
    <source>
        <dbReference type="EMBL" id="CAK9117732.1"/>
    </source>
</evidence>
<sequence>MSRFSLKKLERSRCNMPLAVYNGTRFLFSTASTAASGWKWVAKLLSSWKLMWRFGIFSLLRLKGLSKRSCAPNFLRLYRALRDGATYVHPRELLSTLGHGCLCLTQRPADQWLVREMGIPGPLVQELAEPGMRCNYGGQSCSALHALVGLVSIVGGISSKCFSVIGGNSQVAECSMASAEPRIIRGLGRVIRKNRSSTLYEPAFEVGYFATRPKEGSASSAAEASRGTESADTEGLFMEAFHIVVVAHPLEHSSLTFEDCRP</sequence>
<keyword evidence="4" id="KW-0560">Oxidoreductase</keyword>
<organism evidence="7 8">
    <name type="scientific">Durusdinium trenchii</name>
    <dbReference type="NCBI Taxonomy" id="1381693"/>
    <lineage>
        <taxon>Eukaryota</taxon>
        <taxon>Sar</taxon>
        <taxon>Alveolata</taxon>
        <taxon>Dinophyceae</taxon>
        <taxon>Suessiales</taxon>
        <taxon>Symbiodiniaceae</taxon>
        <taxon>Durusdinium</taxon>
    </lineage>
</organism>
<keyword evidence="8" id="KW-1185">Reference proteome</keyword>
<reference evidence="7 8" key="1">
    <citation type="submission" date="2024-02" db="EMBL/GenBank/DDBJ databases">
        <authorList>
            <person name="Chen Y."/>
            <person name="Shah S."/>
            <person name="Dougan E. K."/>
            <person name="Thang M."/>
            <person name="Chan C."/>
        </authorList>
    </citation>
    <scope>NUCLEOTIDE SEQUENCE [LARGE SCALE GENOMIC DNA]</scope>
</reference>
<keyword evidence="2" id="KW-0285">Flavoprotein</keyword>
<comment type="caution">
    <text evidence="7">The sequence shown here is derived from an EMBL/GenBank/DDBJ whole genome shotgun (WGS) entry which is preliminary data.</text>
</comment>
<evidence type="ECO:0000256" key="5">
    <source>
        <dbReference type="ARBA" id="ARBA00023180"/>
    </source>
</evidence>
<dbReference type="PANTHER" id="PTHR15944:SF0">
    <property type="entry name" value="PRENYLCYSTEINE LYASE DOMAIN-CONTAINING PROTEIN"/>
    <property type="match status" value="1"/>
</dbReference>
<evidence type="ECO:0000256" key="3">
    <source>
        <dbReference type="ARBA" id="ARBA00022827"/>
    </source>
</evidence>
<accession>A0ABP0SZ54</accession>
<keyword evidence="3" id="KW-0274">FAD</keyword>
<dbReference type="InterPro" id="IPR010795">
    <property type="entry name" value="Prenylcys_lyase"/>
</dbReference>
<evidence type="ECO:0000259" key="6">
    <source>
        <dbReference type="Pfam" id="PF07156"/>
    </source>
</evidence>